<dbReference type="PANTHER" id="PTHR35789:SF1">
    <property type="entry name" value="SPORE GERMINATION PROTEIN B3"/>
    <property type="match status" value="1"/>
</dbReference>
<dbReference type="NCBIfam" id="TIGR02887">
    <property type="entry name" value="spore_ger_x_C"/>
    <property type="match status" value="1"/>
</dbReference>
<evidence type="ECO:0000256" key="7">
    <source>
        <dbReference type="ARBA" id="ARBA00023288"/>
    </source>
</evidence>
<dbReference type="GO" id="GO:0009847">
    <property type="term" value="P:spore germination"/>
    <property type="evidence" value="ECO:0007669"/>
    <property type="project" value="InterPro"/>
</dbReference>
<evidence type="ECO:0000256" key="3">
    <source>
        <dbReference type="ARBA" id="ARBA00022544"/>
    </source>
</evidence>
<evidence type="ECO:0000259" key="8">
    <source>
        <dbReference type="Pfam" id="PF05504"/>
    </source>
</evidence>
<dbReference type="EMBL" id="CP018866">
    <property type="protein sequence ID" value="AST93116.1"/>
    <property type="molecule type" value="Genomic_DNA"/>
</dbReference>
<dbReference type="InterPro" id="IPR046953">
    <property type="entry name" value="Spore_GerAC-like_C"/>
</dbReference>
<dbReference type="Pfam" id="PF25198">
    <property type="entry name" value="Spore_GerAC_N"/>
    <property type="match status" value="1"/>
</dbReference>
<dbReference type="STRING" id="1314751.GCA_001591425_03456"/>
<dbReference type="GO" id="GO:0016020">
    <property type="term" value="C:membrane"/>
    <property type="evidence" value="ECO:0007669"/>
    <property type="project" value="UniProtKB-SubCell"/>
</dbReference>
<comment type="subcellular location">
    <subcellularLocation>
        <location evidence="1">Membrane</location>
        <topology evidence="1">Lipid-anchor</topology>
    </subcellularLocation>
</comment>
<evidence type="ECO:0000256" key="2">
    <source>
        <dbReference type="ARBA" id="ARBA00007886"/>
    </source>
</evidence>
<dbReference type="InterPro" id="IPR008844">
    <property type="entry name" value="Spore_GerAC-like"/>
</dbReference>
<comment type="similarity">
    <text evidence="2">Belongs to the GerABKC lipoprotein family.</text>
</comment>
<evidence type="ECO:0000256" key="6">
    <source>
        <dbReference type="ARBA" id="ARBA00023139"/>
    </source>
</evidence>
<gene>
    <name evidence="10" type="ORF">BC6307_18550</name>
</gene>
<name>A0A223KUH5_9BACI</name>
<dbReference type="Pfam" id="PF05504">
    <property type="entry name" value="Spore_GerAC"/>
    <property type="match status" value="1"/>
</dbReference>
<sequence>MRWLKFIVVCLLLFPLSGCWDRGEITQFAFPVVLGLDEGEDGLLEITMQIANARGVAPKMEASSGTEPSEIITISAPDLLSAREMANISVTKDIRYSHVKNIVISENLARSREFPSIMEATLRDRQFRRDINVVISREKASDFIRNNNPQLEERPHKFFAFMLERWEQTGLMPEATLNQYFKEIDGKDGLFLSIYATSTIKEPEVKEDEDYIAGEVDLSGGNPTQMIGSAVFKDGRMVGVMSGEETRHSLLLRPYAKVNTIQTNFKDPNDPAKAITVRMLKNESPKVNINMEKEKGTISVVIPVIIQVLHIPGETNYTENIQHQATLKKSIEQQLKNESKSLIRKSQRIFKAEPFLWSSIARGNFWTWTEYEKFDWSDYFSNSKVNIKYDVTIDRYGKYLYSEREKRL</sequence>
<proteinExistence type="inferred from homology"/>
<evidence type="ECO:0000259" key="9">
    <source>
        <dbReference type="Pfam" id="PF25198"/>
    </source>
</evidence>
<organism evidence="10 11">
    <name type="scientific">Sutcliffiella cohnii</name>
    <dbReference type="NCBI Taxonomy" id="33932"/>
    <lineage>
        <taxon>Bacteria</taxon>
        <taxon>Bacillati</taxon>
        <taxon>Bacillota</taxon>
        <taxon>Bacilli</taxon>
        <taxon>Bacillales</taxon>
        <taxon>Bacillaceae</taxon>
        <taxon>Sutcliffiella</taxon>
    </lineage>
</organism>
<evidence type="ECO:0000256" key="4">
    <source>
        <dbReference type="ARBA" id="ARBA00022729"/>
    </source>
</evidence>
<evidence type="ECO:0008006" key="12">
    <source>
        <dbReference type="Google" id="ProtNLM"/>
    </source>
</evidence>
<evidence type="ECO:0000256" key="5">
    <source>
        <dbReference type="ARBA" id="ARBA00023136"/>
    </source>
</evidence>
<protein>
    <recommendedName>
        <fullName evidence="12">Ger(X)C family spore germination protein</fullName>
    </recommendedName>
</protein>
<keyword evidence="4" id="KW-0732">Signal</keyword>
<keyword evidence="3" id="KW-0309">Germination</keyword>
<dbReference type="Proteomes" id="UP000215224">
    <property type="component" value="Chromosome"/>
</dbReference>
<evidence type="ECO:0000256" key="1">
    <source>
        <dbReference type="ARBA" id="ARBA00004635"/>
    </source>
</evidence>
<evidence type="ECO:0000313" key="10">
    <source>
        <dbReference type="EMBL" id="AST93116.1"/>
    </source>
</evidence>
<dbReference type="InterPro" id="IPR038501">
    <property type="entry name" value="Spore_GerAC_C_sf"/>
</dbReference>
<dbReference type="KEGG" id="bcoh:BC6307_18550"/>
<feature type="domain" description="Spore germination protein N-terminal" evidence="9">
    <location>
        <begin position="21"/>
        <end position="192"/>
    </location>
</feature>
<dbReference type="Gene3D" id="3.30.300.210">
    <property type="entry name" value="Nutrient germinant receptor protein C, domain 3"/>
    <property type="match status" value="1"/>
</dbReference>
<reference evidence="10 11" key="1">
    <citation type="submission" date="2016-12" db="EMBL/GenBank/DDBJ databases">
        <title>The whole genome sequencing and assembly of Bacillus cohnii DSM 6307T strain.</title>
        <authorList>
            <person name="Lee Y.-J."/>
            <person name="Yi H."/>
            <person name="Bahn Y.-S."/>
            <person name="Kim J.F."/>
            <person name="Lee D.-W."/>
        </authorList>
    </citation>
    <scope>NUCLEOTIDE SEQUENCE [LARGE SCALE GENOMIC DNA]</scope>
    <source>
        <strain evidence="10 11">DSM 6307</strain>
    </source>
</reference>
<keyword evidence="11" id="KW-1185">Reference proteome</keyword>
<dbReference type="AlphaFoldDB" id="A0A223KUH5"/>
<feature type="domain" description="Spore germination GerAC-like C-terminal" evidence="8">
    <location>
        <begin position="228"/>
        <end position="397"/>
    </location>
</feature>
<dbReference type="RefSeq" id="WP_066418963.1">
    <property type="nucleotide sequence ID" value="NZ_CP018866.1"/>
</dbReference>
<dbReference type="PANTHER" id="PTHR35789">
    <property type="entry name" value="SPORE GERMINATION PROTEIN B3"/>
    <property type="match status" value="1"/>
</dbReference>
<dbReference type="InterPro" id="IPR057336">
    <property type="entry name" value="GerAC_N"/>
</dbReference>
<evidence type="ECO:0000313" key="11">
    <source>
        <dbReference type="Proteomes" id="UP000215224"/>
    </source>
</evidence>
<keyword evidence="6" id="KW-0564">Palmitate</keyword>
<keyword evidence="5" id="KW-0472">Membrane</keyword>
<keyword evidence="7" id="KW-0449">Lipoprotein</keyword>
<accession>A0A223KUH5</accession>